<feature type="transmembrane region" description="Helical" evidence="9">
    <location>
        <begin position="651"/>
        <end position="669"/>
    </location>
</feature>
<dbReference type="GO" id="GO:0016740">
    <property type="term" value="F:transferase activity"/>
    <property type="evidence" value="ECO:0007669"/>
    <property type="project" value="UniProtKB-KW"/>
</dbReference>
<evidence type="ECO:0000256" key="10">
    <source>
        <dbReference type="SAM" id="SignalP"/>
    </source>
</evidence>
<feature type="compositionally biased region" description="Polar residues" evidence="8">
    <location>
        <begin position="851"/>
        <end position="862"/>
    </location>
</feature>
<sequence length="868" mass="98720">MELRELPWSRIALTIWALLFLAAVTFKTVVPGDDPYRCRAALQTGRWIDPPDEDGNRDPFHQWQPDGCMLHQYTSEDIRRCMEGRYIVIGGDSTSRGVAHGIGRLLNRVESNFDRPRLRHKPFNITYHGVQIQRYPAVWMHTLGYERQENFTRQLNKWTEEKKNPPVSIKKQQGPALVYLAAGVWYTNRIYMDKKVDHDGRLSEFQQAISNLSDVVGGHGKNMLTDPMDRFDGVGNQVFFAPPFGPSYQGTQRNRIHDAERRTNMSAEMRDWLHEVEDDLSFPLAWSIPGLVENQNHTWIDPLLTGFHVKDIIAETRANIVLNLRCNAKLDRMKPYPHDRTCCTDYGVKPLVQLGLVAAGMAYLVACIIFELLDLFAGRDEPAWSLLNMQAGAFLLPLLMCYFADRTQMMAKGSKLWQLQDFGLLCLPCIAIALITIRRSRSAPKEHMALNGEPDQPFLSRDQTDEWKGWMQFIILIYHWVNSQSDAIYIGVRLLVAAYLFQTGYGHTLFFLNKKDFSFNRAAAVLLRLNLLSCSLAYLMDTDYMLYYFSPLVTFWFLVVYATMAVGHKRYNDDFQIVLAKICISAVLVSGIALATPATKWLFTLLRAVFNIQWSYTEWQYRVSLDIFIVYIGMLAGVVNFEMERSVNLGLRLTLAIAGFVAICAYFHATTQMSTNEYKHWHPYLSFVPVLAFVAIRNVSAPIRNFHSKAMAWLGRCSLETYTLQFHLLLAADTKGILIVDGFYGDGTLLMDRWRSLIIIVPIFLWISSTTATATGYITKVILRTSPESEKSGPSTFSWATERMPGAGSWISAPKIRIACIFMVMVLLNVLSPSHVEPPAPDGYTPHRVHGTQTAESTFSTPIPTPNA</sequence>
<comment type="similarity">
    <text evidence="2">Belongs to the PC-esterase family. CASD1 subfamily.</text>
</comment>
<evidence type="ECO:0000256" key="8">
    <source>
        <dbReference type="SAM" id="MobiDB-lite"/>
    </source>
</evidence>
<feature type="transmembrane region" description="Helical" evidence="9">
    <location>
        <begin position="546"/>
        <end position="566"/>
    </location>
</feature>
<comment type="caution">
    <text evidence="12">The sequence shown here is derived from an EMBL/GenBank/DDBJ whole genome shotgun (WGS) entry which is preliminary data.</text>
</comment>
<feature type="region of interest" description="Disordered" evidence="8">
    <location>
        <begin position="839"/>
        <end position="868"/>
    </location>
</feature>
<protein>
    <recommendedName>
        <fullName evidence="11">Cas1p 10 TM acyl transferase domain-containing protein</fullName>
    </recommendedName>
</protein>
<organism evidence="12 13">
    <name type="scientific">Fusarium albosuccineum</name>
    <dbReference type="NCBI Taxonomy" id="1237068"/>
    <lineage>
        <taxon>Eukaryota</taxon>
        <taxon>Fungi</taxon>
        <taxon>Dikarya</taxon>
        <taxon>Ascomycota</taxon>
        <taxon>Pezizomycotina</taxon>
        <taxon>Sordariomycetes</taxon>
        <taxon>Hypocreomycetidae</taxon>
        <taxon>Hypocreales</taxon>
        <taxon>Nectriaceae</taxon>
        <taxon>Fusarium</taxon>
        <taxon>Fusarium decemcellulare species complex</taxon>
    </lineage>
</organism>
<feature type="transmembrane region" description="Helical" evidence="9">
    <location>
        <begin position="385"/>
        <end position="405"/>
    </location>
</feature>
<keyword evidence="7" id="KW-0325">Glycoprotein</keyword>
<gene>
    <name evidence="12" type="ORF">FALBO_5908</name>
</gene>
<dbReference type="PANTHER" id="PTHR13533:SF1">
    <property type="entry name" value="N-ACETYLNEURAMINATE 9-O-ACETYLTRANSFERASE"/>
    <property type="match status" value="1"/>
</dbReference>
<evidence type="ECO:0000313" key="13">
    <source>
        <dbReference type="Proteomes" id="UP000554235"/>
    </source>
</evidence>
<feature type="transmembrane region" description="Helical" evidence="9">
    <location>
        <begin position="681"/>
        <end position="699"/>
    </location>
</feature>
<evidence type="ECO:0000256" key="7">
    <source>
        <dbReference type="ARBA" id="ARBA00023180"/>
    </source>
</evidence>
<feature type="chain" id="PRO_5034634154" description="Cas1p 10 TM acyl transferase domain-containing protein" evidence="10">
    <location>
        <begin position="33"/>
        <end position="868"/>
    </location>
</feature>
<dbReference type="InterPro" id="IPR012419">
    <property type="entry name" value="Cas1_AcylTrans_dom"/>
</dbReference>
<dbReference type="EMBL" id="JAADYS010000773">
    <property type="protein sequence ID" value="KAF4467223.1"/>
    <property type="molecule type" value="Genomic_DNA"/>
</dbReference>
<keyword evidence="10" id="KW-0732">Signal</keyword>
<name>A0A8H4PDU2_9HYPO</name>
<feature type="transmembrane region" description="Helical" evidence="9">
    <location>
        <begin position="522"/>
        <end position="540"/>
    </location>
</feature>
<dbReference type="Proteomes" id="UP000554235">
    <property type="component" value="Unassembled WGS sequence"/>
</dbReference>
<dbReference type="GO" id="GO:0005794">
    <property type="term" value="C:Golgi apparatus"/>
    <property type="evidence" value="ECO:0007669"/>
    <property type="project" value="UniProtKB-ARBA"/>
</dbReference>
<evidence type="ECO:0000256" key="4">
    <source>
        <dbReference type="ARBA" id="ARBA00022692"/>
    </source>
</evidence>
<feature type="signal peptide" evidence="10">
    <location>
        <begin position="1"/>
        <end position="32"/>
    </location>
</feature>
<evidence type="ECO:0000256" key="3">
    <source>
        <dbReference type="ARBA" id="ARBA00022679"/>
    </source>
</evidence>
<feature type="transmembrane region" description="Helical" evidence="9">
    <location>
        <begin position="351"/>
        <end position="373"/>
    </location>
</feature>
<evidence type="ECO:0000256" key="2">
    <source>
        <dbReference type="ARBA" id="ARBA00010666"/>
    </source>
</evidence>
<keyword evidence="3" id="KW-0808">Transferase</keyword>
<evidence type="ECO:0000256" key="9">
    <source>
        <dbReference type="SAM" id="Phobius"/>
    </source>
</evidence>
<comment type="subcellular location">
    <subcellularLocation>
        <location evidence="1">Membrane</location>
        <topology evidence="1">Multi-pass membrane protein</topology>
    </subcellularLocation>
</comment>
<feature type="transmembrane region" description="Helical" evidence="9">
    <location>
        <begin position="578"/>
        <end position="599"/>
    </location>
</feature>
<dbReference type="Pfam" id="PF07779">
    <property type="entry name" value="Cas1_AcylT"/>
    <property type="match status" value="1"/>
</dbReference>
<keyword evidence="13" id="KW-1185">Reference proteome</keyword>
<dbReference type="OrthoDB" id="1932925at2759"/>
<keyword evidence="4 9" id="KW-0812">Transmembrane</keyword>
<proteinExistence type="inferred from homology"/>
<evidence type="ECO:0000256" key="1">
    <source>
        <dbReference type="ARBA" id="ARBA00004141"/>
    </source>
</evidence>
<feature type="transmembrane region" description="Helical" evidence="9">
    <location>
        <begin position="417"/>
        <end position="437"/>
    </location>
</feature>
<feature type="domain" description="Cas1p 10 TM acyl transferase" evidence="11">
    <location>
        <begin position="389"/>
        <end position="784"/>
    </location>
</feature>
<dbReference type="PANTHER" id="PTHR13533">
    <property type="entry name" value="N-ACETYLNEURAMINATE 9-O-ACETYLTRANSFERASE"/>
    <property type="match status" value="1"/>
</dbReference>
<dbReference type="GO" id="GO:0005975">
    <property type="term" value="P:carbohydrate metabolic process"/>
    <property type="evidence" value="ECO:0007669"/>
    <property type="project" value="UniProtKB-ARBA"/>
</dbReference>
<keyword evidence="5 9" id="KW-1133">Transmembrane helix</keyword>
<feature type="transmembrane region" description="Helical" evidence="9">
    <location>
        <begin position="757"/>
        <end position="778"/>
    </location>
</feature>
<dbReference type="AlphaFoldDB" id="A0A8H4PDU2"/>
<accession>A0A8H4PDU2</accession>
<dbReference type="GO" id="GO:0016020">
    <property type="term" value="C:membrane"/>
    <property type="evidence" value="ECO:0007669"/>
    <property type="project" value="UniProtKB-SubCell"/>
</dbReference>
<evidence type="ECO:0000256" key="5">
    <source>
        <dbReference type="ARBA" id="ARBA00022989"/>
    </source>
</evidence>
<evidence type="ECO:0000259" key="11">
    <source>
        <dbReference type="Pfam" id="PF07779"/>
    </source>
</evidence>
<feature type="transmembrane region" description="Helical" evidence="9">
    <location>
        <begin position="619"/>
        <end position="639"/>
    </location>
</feature>
<keyword evidence="6 9" id="KW-0472">Membrane</keyword>
<evidence type="ECO:0000256" key="6">
    <source>
        <dbReference type="ARBA" id="ARBA00023136"/>
    </source>
</evidence>
<reference evidence="12 13" key="1">
    <citation type="submission" date="2020-01" db="EMBL/GenBank/DDBJ databases">
        <title>Identification and distribution of gene clusters putatively required for synthesis of sphingolipid metabolism inhibitors in phylogenetically diverse species of the filamentous fungus Fusarium.</title>
        <authorList>
            <person name="Kim H.-S."/>
            <person name="Busman M."/>
            <person name="Brown D.W."/>
            <person name="Divon H."/>
            <person name="Uhlig S."/>
            <person name="Proctor R.H."/>
        </authorList>
    </citation>
    <scope>NUCLEOTIDE SEQUENCE [LARGE SCALE GENOMIC DNA]</scope>
    <source>
        <strain evidence="12 13">NRRL 20459</strain>
    </source>
</reference>
<evidence type="ECO:0000313" key="12">
    <source>
        <dbReference type="EMBL" id="KAF4467223.1"/>
    </source>
</evidence>